<dbReference type="InterPro" id="IPR050109">
    <property type="entry name" value="HTH-type_TetR-like_transc_reg"/>
</dbReference>
<dbReference type="PRINTS" id="PR00455">
    <property type="entry name" value="HTHTETR"/>
</dbReference>
<organism evidence="4 5">
    <name type="scientific">Nocardia fluminea</name>
    <dbReference type="NCBI Taxonomy" id="134984"/>
    <lineage>
        <taxon>Bacteria</taxon>
        <taxon>Bacillati</taxon>
        <taxon>Actinomycetota</taxon>
        <taxon>Actinomycetes</taxon>
        <taxon>Mycobacteriales</taxon>
        <taxon>Nocardiaceae</taxon>
        <taxon>Nocardia</taxon>
    </lineage>
</organism>
<dbReference type="InterPro" id="IPR009057">
    <property type="entry name" value="Homeodomain-like_sf"/>
</dbReference>
<protein>
    <submittedName>
        <fullName evidence="4">TetR family transcriptional regulator</fullName>
    </submittedName>
</protein>
<accession>A0A2N3VKH8</accession>
<dbReference type="Pfam" id="PF00440">
    <property type="entry name" value="TetR_N"/>
    <property type="match status" value="1"/>
</dbReference>
<dbReference type="Gene3D" id="1.10.357.10">
    <property type="entry name" value="Tetracycline Repressor, domain 2"/>
    <property type="match status" value="1"/>
</dbReference>
<dbReference type="PANTHER" id="PTHR30055">
    <property type="entry name" value="HTH-TYPE TRANSCRIPTIONAL REGULATOR RUTR"/>
    <property type="match status" value="1"/>
</dbReference>
<dbReference type="Pfam" id="PF17925">
    <property type="entry name" value="TetR_C_20"/>
    <property type="match status" value="1"/>
</dbReference>
<proteinExistence type="predicted"/>
<dbReference type="AlphaFoldDB" id="A0A2N3VKH8"/>
<sequence length="217" mass="24073">MKRSPETDSSVRIIDVVIEMLMSDGYDDLQLKEVARRAQVSLATVYKKFATRDDLMVAAVTRWMAINSYAELELPVPGESLRDGLMRVIRHVFEPWERNPRMLEAYHRARRGIGGRELDAQGVSAVLPVAAVLFEGYDPAYVEDIGLIITNMIYALTGRFVDKDLDVTEILPTLERAIDRLTSNSVAPTASVRAADGTATSPFPVYPSLAGPYGPDR</sequence>
<evidence type="ECO:0000256" key="2">
    <source>
        <dbReference type="PROSITE-ProRule" id="PRU00335"/>
    </source>
</evidence>
<dbReference type="GO" id="GO:0000976">
    <property type="term" value="F:transcription cis-regulatory region binding"/>
    <property type="evidence" value="ECO:0007669"/>
    <property type="project" value="TreeGrafter"/>
</dbReference>
<comment type="caution">
    <text evidence="4">The sequence shown here is derived from an EMBL/GenBank/DDBJ whole genome shotgun (WGS) entry which is preliminary data.</text>
</comment>
<keyword evidence="5" id="KW-1185">Reference proteome</keyword>
<name>A0A2N3VKH8_9NOCA</name>
<dbReference type="RefSeq" id="WP_245914916.1">
    <property type="nucleotide sequence ID" value="NZ_PJMW01000002.1"/>
</dbReference>
<dbReference type="GO" id="GO:0003700">
    <property type="term" value="F:DNA-binding transcription factor activity"/>
    <property type="evidence" value="ECO:0007669"/>
    <property type="project" value="TreeGrafter"/>
</dbReference>
<evidence type="ECO:0000313" key="4">
    <source>
        <dbReference type="EMBL" id="PKV82126.1"/>
    </source>
</evidence>
<dbReference type="PANTHER" id="PTHR30055:SF242">
    <property type="entry name" value="HTH-TYPE TRANSCRIPTIONAL REPRESSOR KSTR"/>
    <property type="match status" value="1"/>
</dbReference>
<feature type="DNA-binding region" description="H-T-H motif" evidence="2">
    <location>
        <begin position="30"/>
        <end position="49"/>
    </location>
</feature>
<dbReference type="PROSITE" id="PS50977">
    <property type="entry name" value="HTH_TETR_2"/>
    <property type="match status" value="1"/>
</dbReference>
<gene>
    <name evidence="4" type="ORF">ATK86_6612</name>
</gene>
<reference evidence="4 5" key="1">
    <citation type="submission" date="2017-12" db="EMBL/GenBank/DDBJ databases">
        <title>Sequencing the genomes of 1000 Actinobacteria strains.</title>
        <authorList>
            <person name="Klenk H.-P."/>
        </authorList>
    </citation>
    <scope>NUCLEOTIDE SEQUENCE [LARGE SCALE GENOMIC DNA]</scope>
    <source>
        <strain evidence="4 5">DSM 44489</strain>
    </source>
</reference>
<dbReference type="Proteomes" id="UP000233766">
    <property type="component" value="Unassembled WGS sequence"/>
</dbReference>
<evidence type="ECO:0000259" key="3">
    <source>
        <dbReference type="PROSITE" id="PS50977"/>
    </source>
</evidence>
<evidence type="ECO:0000256" key="1">
    <source>
        <dbReference type="ARBA" id="ARBA00023125"/>
    </source>
</evidence>
<dbReference type="InterPro" id="IPR001647">
    <property type="entry name" value="HTH_TetR"/>
</dbReference>
<keyword evidence="1 2" id="KW-0238">DNA-binding</keyword>
<dbReference type="InterPro" id="IPR041642">
    <property type="entry name" value="KstR_C"/>
</dbReference>
<dbReference type="EMBL" id="PJMW01000002">
    <property type="protein sequence ID" value="PKV82126.1"/>
    <property type="molecule type" value="Genomic_DNA"/>
</dbReference>
<feature type="domain" description="HTH tetR-type" evidence="3">
    <location>
        <begin position="7"/>
        <end position="67"/>
    </location>
</feature>
<evidence type="ECO:0000313" key="5">
    <source>
        <dbReference type="Proteomes" id="UP000233766"/>
    </source>
</evidence>
<dbReference type="SUPFAM" id="SSF46689">
    <property type="entry name" value="Homeodomain-like"/>
    <property type="match status" value="1"/>
</dbReference>